<protein>
    <submittedName>
        <fullName evidence="1">Uncharacterized protein</fullName>
    </submittedName>
</protein>
<dbReference type="EMBL" id="CAXAMM010006880">
    <property type="protein sequence ID" value="CAK9012623.1"/>
    <property type="molecule type" value="Genomic_DNA"/>
</dbReference>
<proteinExistence type="predicted"/>
<gene>
    <name evidence="1" type="ORF">SCF082_LOCUS11583</name>
</gene>
<organism evidence="1 2">
    <name type="scientific">Durusdinium trenchii</name>
    <dbReference type="NCBI Taxonomy" id="1381693"/>
    <lineage>
        <taxon>Eukaryota</taxon>
        <taxon>Sar</taxon>
        <taxon>Alveolata</taxon>
        <taxon>Dinophyceae</taxon>
        <taxon>Suessiales</taxon>
        <taxon>Symbiodiniaceae</taxon>
        <taxon>Durusdinium</taxon>
    </lineage>
</organism>
<reference evidence="1 2" key="1">
    <citation type="submission" date="2024-02" db="EMBL/GenBank/DDBJ databases">
        <authorList>
            <person name="Chen Y."/>
            <person name="Shah S."/>
            <person name="Dougan E. K."/>
            <person name="Thang M."/>
            <person name="Chan C."/>
        </authorList>
    </citation>
    <scope>NUCLEOTIDE SEQUENCE [LARGE SCALE GENOMIC DNA]</scope>
</reference>
<comment type="caution">
    <text evidence="1">The sequence shown here is derived from an EMBL/GenBank/DDBJ whole genome shotgun (WGS) entry which is preliminary data.</text>
</comment>
<accession>A0ABP0JE44</accession>
<name>A0ABP0JE44_9DINO</name>
<dbReference type="Proteomes" id="UP001642464">
    <property type="component" value="Unassembled WGS sequence"/>
</dbReference>
<keyword evidence="2" id="KW-1185">Reference proteome</keyword>
<evidence type="ECO:0000313" key="2">
    <source>
        <dbReference type="Proteomes" id="UP001642464"/>
    </source>
</evidence>
<sequence>MEPGAGCPESRDSSFGGLQGLPEYTRQAVPAEHLEDGMGTVITKWAGWVIVCQDNVSEIANLVSMDVVEDLEEELVDSVPDDRIKRLAALVRLPGWNSVPPDVFDEKG</sequence>
<evidence type="ECO:0000313" key="1">
    <source>
        <dbReference type="EMBL" id="CAK9012623.1"/>
    </source>
</evidence>